<dbReference type="Proteomes" id="UP001238179">
    <property type="component" value="Chromosome"/>
</dbReference>
<reference evidence="2" key="1">
    <citation type="journal article" date="2023" name="Int. J. Syst. Evol. Microbiol.">
        <title>Mesoterricola silvestris gen. nov., sp. nov., Mesoterricola sediminis sp. nov., Geothrix oryzae sp. nov., Geothrix edaphica sp. nov., Geothrix rubra sp. nov., and Geothrix limicola sp. nov., six novel members of Acidobacteriota isolated from soils.</title>
        <authorList>
            <person name="Itoh H."/>
            <person name="Sugisawa Y."/>
            <person name="Mise K."/>
            <person name="Xu Z."/>
            <person name="Kuniyasu M."/>
            <person name="Ushijima N."/>
            <person name="Kawano K."/>
            <person name="Kobayashi E."/>
            <person name="Shiratori Y."/>
            <person name="Masuda Y."/>
            <person name="Senoo K."/>
        </authorList>
    </citation>
    <scope>NUCLEOTIDE SEQUENCE [LARGE SCALE GENOMIC DNA]</scope>
    <source>
        <strain evidence="2">W79</strain>
    </source>
</reference>
<gene>
    <name evidence="1" type="ORF">METEAL_15170</name>
</gene>
<dbReference type="KEGG" id="msil:METEAL_15170"/>
<accession>A0AA48GXU2</accession>
<organism evidence="1 2">
    <name type="scientific">Mesoterricola silvestris</name>
    <dbReference type="NCBI Taxonomy" id="2927979"/>
    <lineage>
        <taxon>Bacteria</taxon>
        <taxon>Pseudomonadati</taxon>
        <taxon>Acidobacteriota</taxon>
        <taxon>Holophagae</taxon>
        <taxon>Holophagales</taxon>
        <taxon>Holophagaceae</taxon>
        <taxon>Mesoterricola</taxon>
    </lineage>
</organism>
<protein>
    <submittedName>
        <fullName evidence="1">Uncharacterized protein</fullName>
    </submittedName>
</protein>
<proteinExistence type="predicted"/>
<sequence length="81" mass="8712">MTDIASLTIKVETKEVEAAIVALNRLRDAANEAREAIANIGLPAVKNVHMEMGGAVNCVGSIDKEVLEFIERHKRIGGLLS</sequence>
<dbReference type="AlphaFoldDB" id="A0AA48GXU2"/>
<keyword evidence="2" id="KW-1185">Reference proteome</keyword>
<dbReference type="EMBL" id="AP027080">
    <property type="protein sequence ID" value="BDU72343.1"/>
    <property type="molecule type" value="Genomic_DNA"/>
</dbReference>
<name>A0AA48GXU2_9BACT</name>
<evidence type="ECO:0000313" key="2">
    <source>
        <dbReference type="Proteomes" id="UP001238179"/>
    </source>
</evidence>
<evidence type="ECO:0000313" key="1">
    <source>
        <dbReference type="EMBL" id="BDU72343.1"/>
    </source>
</evidence>
<dbReference type="RefSeq" id="WP_316415252.1">
    <property type="nucleotide sequence ID" value="NZ_AP027080.1"/>
</dbReference>